<keyword evidence="2" id="KW-0929">Antimicrobial</keyword>
<reference evidence="6 7" key="1">
    <citation type="submission" date="2020-06" db="EMBL/GenBank/DDBJ databases">
        <title>Transcriptomic and genomic resources for Thalictrum thalictroides and T. hernandezii: Facilitating candidate gene discovery in an emerging model plant lineage.</title>
        <authorList>
            <person name="Arias T."/>
            <person name="Riano-Pachon D.M."/>
            <person name="Di Stilio V.S."/>
        </authorList>
    </citation>
    <scope>NUCLEOTIDE SEQUENCE [LARGE SCALE GENOMIC DNA]</scope>
    <source>
        <strain evidence="7">cv. WT478/WT964</strain>
        <tissue evidence="6">Leaves</tissue>
    </source>
</reference>
<dbReference type="EMBL" id="JABWDY010036231">
    <property type="protein sequence ID" value="KAF5181407.1"/>
    <property type="molecule type" value="Genomic_DNA"/>
</dbReference>
<dbReference type="GO" id="GO:0050832">
    <property type="term" value="P:defense response to fungus"/>
    <property type="evidence" value="ECO:0007669"/>
    <property type="project" value="UniProtKB-KW"/>
</dbReference>
<accession>A0A7J6V9G6</accession>
<evidence type="ECO:0000256" key="5">
    <source>
        <dbReference type="SAM" id="SignalP"/>
    </source>
</evidence>
<dbReference type="AlphaFoldDB" id="A0A7J6V9G6"/>
<name>A0A7J6V9G6_THATH</name>
<sequence>MAMRLSLLAIFLIWALVIAPTSAEQYPPIGKNPPTDKEWCLTEGCYAPFICDDYCKSLKFEGGICIKKVRFGNEDCCCQPRKS</sequence>
<comment type="caution">
    <text evidence="6">The sequence shown here is derived from an EMBL/GenBank/DDBJ whole genome shotgun (WGS) entry which is preliminary data.</text>
</comment>
<evidence type="ECO:0000313" key="7">
    <source>
        <dbReference type="Proteomes" id="UP000554482"/>
    </source>
</evidence>
<feature type="signal peptide" evidence="5">
    <location>
        <begin position="1"/>
        <end position="23"/>
    </location>
</feature>
<evidence type="ECO:0000313" key="6">
    <source>
        <dbReference type="EMBL" id="KAF5181407.1"/>
    </source>
</evidence>
<evidence type="ECO:0000256" key="3">
    <source>
        <dbReference type="ARBA" id="ARBA00022577"/>
    </source>
</evidence>
<comment type="similarity">
    <text evidence="1">Belongs to the DEFL family.</text>
</comment>
<dbReference type="InterPro" id="IPR010851">
    <property type="entry name" value="DEFL"/>
</dbReference>
<organism evidence="6 7">
    <name type="scientific">Thalictrum thalictroides</name>
    <name type="common">Rue-anemone</name>
    <name type="synonym">Anemone thalictroides</name>
    <dbReference type="NCBI Taxonomy" id="46969"/>
    <lineage>
        <taxon>Eukaryota</taxon>
        <taxon>Viridiplantae</taxon>
        <taxon>Streptophyta</taxon>
        <taxon>Embryophyta</taxon>
        <taxon>Tracheophyta</taxon>
        <taxon>Spermatophyta</taxon>
        <taxon>Magnoliopsida</taxon>
        <taxon>Ranunculales</taxon>
        <taxon>Ranunculaceae</taxon>
        <taxon>Thalictroideae</taxon>
        <taxon>Thalictrum</taxon>
    </lineage>
</organism>
<keyword evidence="4" id="KW-0611">Plant defense</keyword>
<dbReference type="Pfam" id="PF25052">
    <property type="entry name" value="AtDEF-like"/>
    <property type="match status" value="1"/>
</dbReference>
<evidence type="ECO:0008006" key="8">
    <source>
        <dbReference type="Google" id="ProtNLM"/>
    </source>
</evidence>
<dbReference type="GO" id="GO:0031640">
    <property type="term" value="P:killing of cells of another organism"/>
    <property type="evidence" value="ECO:0007669"/>
    <property type="project" value="UniProtKB-KW"/>
</dbReference>
<proteinExistence type="inferred from homology"/>
<evidence type="ECO:0000256" key="4">
    <source>
        <dbReference type="ARBA" id="ARBA00022821"/>
    </source>
</evidence>
<feature type="chain" id="PRO_5029824343" description="Defensin-like protein" evidence="5">
    <location>
        <begin position="24"/>
        <end position="83"/>
    </location>
</feature>
<gene>
    <name evidence="6" type="ORF">FRX31_029005</name>
</gene>
<keyword evidence="5" id="KW-0732">Signal</keyword>
<protein>
    <recommendedName>
        <fullName evidence="8">Defensin-like protein</fullName>
    </recommendedName>
</protein>
<evidence type="ECO:0000256" key="1">
    <source>
        <dbReference type="ARBA" id="ARBA00006722"/>
    </source>
</evidence>
<keyword evidence="3" id="KW-0295">Fungicide</keyword>
<dbReference type="Proteomes" id="UP000554482">
    <property type="component" value="Unassembled WGS sequence"/>
</dbReference>
<keyword evidence="7" id="KW-1185">Reference proteome</keyword>
<evidence type="ECO:0000256" key="2">
    <source>
        <dbReference type="ARBA" id="ARBA00022529"/>
    </source>
</evidence>